<reference evidence="12 13" key="1">
    <citation type="submission" date="2016-10" db="EMBL/GenBank/DDBJ databases">
        <authorList>
            <person name="de Groot N.N."/>
        </authorList>
    </citation>
    <scope>NUCLEOTIDE SEQUENCE [LARGE SCALE GENOMIC DNA]</scope>
    <source>
        <strain evidence="12 13">ASO4-2</strain>
    </source>
</reference>
<feature type="domain" description="Histidine kinase" evidence="11">
    <location>
        <begin position="269"/>
        <end position="482"/>
    </location>
</feature>
<dbReference type="STRING" id="617002.SAMN05660653_02704"/>
<keyword evidence="7" id="KW-0067">ATP-binding</keyword>
<dbReference type="GO" id="GO:0005524">
    <property type="term" value="F:ATP binding"/>
    <property type="evidence" value="ECO:0007669"/>
    <property type="project" value="UniProtKB-KW"/>
</dbReference>
<dbReference type="CDD" id="cd00075">
    <property type="entry name" value="HATPase"/>
    <property type="match status" value="1"/>
</dbReference>
<dbReference type="InterPro" id="IPR003594">
    <property type="entry name" value="HATPase_dom"/>
</dbReference>
<name>A0A1G6E9J1_9BACT</name>
<dbReference type="SMART" id="SM00388">
    <property type="entry name" value="HisKA"/>
    <property type="match status" value="1"/>
</dbReference>
<dbReference type="EMBL" id="FMXO01000016">
    <property type="protein sequence ID" value="SDB54127.1"/>
    <property type="molecule type" value="Genomic_DNA"/>
</dbReference>
<organism evidence="12 13">
    <name type="scientific">Desulfonatronum thiosulfatophilum</name>
    <dbReference type="NCBI Taxonomy" id="617002"/>
    <lineage>
        <taxon>Bacteria</taxon>
        <taxon>Pseudomonadati</taxon>
        <taxon>Thermodesulfobacteriota</taxon>
        <taxon>Desulfovibrionia</taxon>
        <taxon>Desulfovibrionales</taxon>
        <taxon>Desulfonatronaceae</taxon>
        <taxon>Desulfonatronum</taxon>
    </lineage>
</organism>
<dbReference type="Proteomes" id="UP000198771">
    <property type="component" value="Unassembled WGS sequence"/>
</dbReference>
<dbReference type="PANTHER" id="PTHR43065:SF10">
    <property type="entry name" value="PEROXIDE STRESS-ACTIVATED HISTIDINE KINASE MAK3"/>
    <property type="match status" value="1"/>
</dbReference>
<feature type="transmembrane region" description="Helical" evidence="10">
    <location>
        <begin position="206"/>
        <end position="233"/>
    </location>
</feature>
<keyword evidence="8" id="KW-0902">Two-component regulatory system</keyword>
<keyword evidence="10" id="KW-1133">Transmembrane helix</keyword>
<dbReference type="PANTHER" id="PTHR43065">
    <property type="entry name" value="SENSOR HISTIDINE KINASE"/>
    <property type="match status" value="1"/>
</dbReference>
<evidence type="ECO:0000259" key="11">
    <source>
        <dbReference type="PROSITE" id="PS50109"/>
    </source>
</evidence>
<keyword evidence="10" id="KW-0812">Transmembrane</keyword>
<comment type="catalytic activity">
    <reaction evidence="1">
        <text>ATP + protein L-histidine = ADP + protein N-phospho-L-histidine.</text>
        <dbReference type="EC" id="2.7.13.3"/>
    </reaction>
</comment>
<keyword evidence="10" id="KW-0472">Membrane</keyword>
<protein>
    <recommendedName>
        <fullName evidence="2">histidine kinase</fullName>
        <ecNumber evidence="2">2.7.13.3</ecNumber>
    </recommendedName>
</protein>
<dbReference type="InterPro" id="IPR004358">
    <property type="entry name" value="Sig_transdc_His_kin-like_C"/>
</dbReference>
<dbReference type="InterPro" id="IPR036890">
    <property type="entry name" value="HATPase_C_sf"/>
</dbReference>
<evidence type="ECO:0000256" key="4">
    <source>
        <dbReference type="ARBA" id="ARBA00022679"/>
    </source>
</evidence>
<dbReference type="SUPFAM" id="SSF55874">
    <property type="entry name" value="ATPase domain of HSP90 chaperone/DNA topoisomerase II/histidine kinase"/>
    <property type="match status" value="1"/>
</dbReference>
<evidence type="ECO:0000256" key="5">
    <source>
        <dbReference type="ARBA" id="ARBA00022741"/>
    </source>
</evidence>
<dbReference type="SUPFAM" id="SSF47384">
    <property type="entry name" value="Homodimeric domain of signal transducing histidine kinase"/>
    <property type="match status" value="1"/>
</dbReference>
<dbReference type="InterPro" id="IPR003661">
    <property type="entry name" value="HisK_dim/P_dom"/>
</dbReference>
<evidence type="ECO:0000256" key="6">
    <source>
        <dbReference type="ARBA" id="ARBA00022777"/>
    </source>
</evidence>
<dbReference type="SMART" id="SM00387">
    <property type="entry name" value="HATPase_c"/>
    <property type="match status" value="1"/>
</dbReference>
<feature type="coiled-coil region" evidence="9">
    <location>
        <begin position="233"/>
        <end position="260"/>
    </location>
</feature>
<dbReference type="InterPro" id="IPR036097">
    <property type="entry name" value="HisK_dim/P_sf"/>
</dbReference>
<dbReference type="PRINTS" id="PR00344">
    <property type="entry name" value="BCTRLSENSOR"/>
</dbReference>
<keyword evidence="9" id="KW-0175">Coiled coil</keyword>
<proteinExistence type="predicted"/>
<keyword evidence="5" id="KW-0547">Nucleotide-binding</keyword>
<dbReference type="PROSITE" id="PS50109">
    <property type="entry name" value="HIS_KIN"/>
    <property type="match status" value="1"/>
</dbReference>
<sequence length="483" mass="54382">MPTKITFGPRPFQPVKFLSWSSLVLILVVNLLFSVFIANYARQTMLEKNQEFALLLAENLNHQIFQRFTLPTVIGFGRIELKNPAQYERLDQIVLSTIHSFHVLEVSIYDFDHEIAYSTTPEIVGLSDVAGKAVRQALDSGIHSFELLSRIPAWWAMFKLDLPAESFVLRTSYPLRAERGFDPVTGPGPIMGALEFTQDITDDYEAVLYFQILILTASFASSLILFSVLYLIIRRAANTIAKRADEKERLERELHQNEKLASMGRTVASIAHEIRNPLGIIRSTAELLMKRSQTRGGQADKAEQQQTRLLKAIYDESKRLSQTVNDFLDYARPKAPNKEKVDMSLILDQVLAFWDNEMAEKNVFIQRDTSSQVIMGDKDLLYRAVYNVLANALQAMDGPGTISIALRREPKAVVLIIRDTGPGISLQAREKLLDPFFTTKEKGTGLGLSIVNSILLSHNARLEIANHPQGGAEVRMIFPDPVH</sequence>
<dbReference type="GO" id="GO:0000155">
    <property type="term" value="F:phosphorelay sensor kinase activity"/>
    <property type="evidence" value="ECO:0007669"/>
    <property type="project" value="InterPro"/>
</dbReference>
<evidence type="ECO:0000256" key="1">
    <source>
        <dbReference type="ARBA" id="ARBA00000085"/>
    </source>
</evidence>
<keyword evidence="6 12" id="KW-0418">Kinase</keyword>
<accession>A0A1G6E9J1</accession>
<evidence type="ECO:0000256" key="2">
    <source>
        <dbReference type="ARBA" id="ARBA00012438"/>
    </source>
</evidence>
<evidence type="ECO:0000313" key="12">
    <source>
        <dbReference type="EMBL" id="SDB54127.1"/>
    </source>
</evidence>
<evidence type="ECO:0000256" key="3">
    <source>
        <dbReference type="ARBA" id="ARBA00022553"/>
    </source>
</evidence>
<evidence type="ECO:0000256" key="8">
    <source>
        <dbReference type="ARBA" id="ARBA00023012"/>
    </source>
</evidence>
<keyword evidence="3" id="KW-0597">Phosphoprotein</keyword>
<evidence type="ECO:0000256" key="7">
    <source>
        <dbReference type="ARBA" id="ARBA00022840"/>
    </source>
</evidence>
<dbReference type="Pfam" id="PF02518">
    <property type="entry name" value="HATPase_c"/>
    <property type="match status" value="1"/>
</dbReference>
<dbReference type="Gene3D" id="1.10.287.130">
    <property type="match status" value="1"/>
</dbReference>
<dbReference type="CDD" id="cd00082">
    <property type="entry name" value="HisKA"/>
    <property type="match status" value="1"/>
</dbReference>
<dbReference type="Pfam" id="PF00512">
    <property type="entry name" value="HisKA"/>
    <property type="match status" value="1"/>
</dbReference>
<feature type="transmembrane region" description="Helical" evidence="10">
    <location>
        <begin position="20"/>
        <end position="41"/>
    </location>
</feature>
<evidence type="ECO:0000313" key="13">
    <source>
        <dbReference type="Proteomes" id="UP000198771"/>
    </source>
</evidence>
<keyword evidence="13" id="KW-1185">Reference proteome</keyword>
<gene>
    <name evidence="12" type="ORF">SAMN05660653_02704</name>
</gene>
<dbReference type="InterPro" id="IPR005467">
    <property type="entry name" value="His_kinase_dom"/>
</dbReference>
<dbReference type="EC" id="2.7.13.3" evidence="2"/>
<dbReference type="Gene3D" id="3.30.565.10">
    <property type="entry name" value="Histidine kinase-like ATPase, C-terminal domain"/>
    <property type="match status" value="1"/>
</dbReference>
<evidence type="ECO:0000256" key="10">
    <source>
        <dbReference type="SAM" id="Phobius"/>
    </source>
</evidence>
<dbReference type="AlphaFoldDB" id="A0A1G6E9J1"/>
<keyword evidence="4" id="KW-0808">Transferase</keyword>
<evidence type="ECO:0000256" key="9">
    <source>
        <dbReference type="SAM" id="Coils"/>
    </source>
</evidence>